<feature type="transmembrane region" description="Helical" evidence="1">
    <location>
        <begin position="350"/>
        <end position="372"/>
    </location>
</feature>
<evidence type="ECO:0000256" key="1">
    <source>
        <dbReference type="SAM" id="Phobius"/>
    </source>
</evidence>
<feature type="transmembrane region" description="Helical" evidence="1">
    <location>
        <begin position="295"/>
        <end position="315"/>
    </location>
</feature>
<sequence>MSAVIGALRGVLSMDSAAFETGAKRAKATMGTVERRMGVLASKMEGAGRRMALGLTLPMAGAATIAVRASLKIIDAQAKTAQSLNTTVASMQVLQRAADLSGVSMGEVEQATLQLTKRLSQAAGGTGTAVKALDRLQLSASQLQALPLDQRLEKIQGALAEFVPEAERAAVASDLFGSRAGLIFTRVDSAALRTAAEDVTRFGVAISEVDADQIELTNDAISRMGLAGRGLANQVTVALAPALQGLSDRVADVATWFNGLSDRTKQFIATGALIAGTVGPAALALGLVLKVTLPLGLAMGGLISTVALAPVRFAAAARSAIALEMALGATSTKAAVAGVAIKGLQRGLGLLRGAIISTGIGALVVGAGYLAMKFNNLVVATGSWGAALQALGDLAGGIWTGIKSGAQAIGPALKAVWSDVRAGFVTMIAGLQQTWAGFLHMMTRGAQAAGQDSLALTIHGYAVEASSAVHGLTVQVEDHRAAAEAARQTAAKLAKEGWGKASEALKTLILQMDSANAELDAGDDSADALKDRLSELGEVLDDSSGGGVAGGLKKTGETAKEAATELRGPLTSAVEGVSRAFGDWISGGLRDFKSLWDGIRDAAKRGLSDLASQFAQNQLKLVLGISLAGSGTAANAAGGLISGGGGGGLLSGLLGGSGVLSGIGSGIGSGLGGVLSGGGLGSSFANLGGLVTGTSGGLGAIGAALPAIGILLGGVALLSKAFSRKFEYSALEGTVGTEGFDGRARDFYKGGWFRSDKTVYRDLDADLDAALDQQVMGITTGLLSMSEALGLGADALEEFEGYRFSLKTTGRSQAQIQEAIAKHMAAASDEMAALILGTDDLARSGEGAAQTLSRLSTSLLTVNDAMDLLGQTSFDVSLLGADLASDLVDAFGGVEPFSTAITGYFGSFYTEGERSEVVMRRLRDAFEELGVAMPASRAGFRAMVESLDLSTESGQALYAQLIQLSGAMDEVLPQVGAFTAEIAGMADQIGGEIGTRIDGVRDMVTASQAAAEEWRRAAEGLRGVMSDLLGTDLSAASSAQRDAAQRARLDAGFAGVKAGDAEAAAALPDLARDYLRGARDTAGSDLEYRRIAAEVQGQLREAAGIAELESGNDAVLAGLYRQQIEVLTSLGSFLQLEGLTADQVAGLSDGVQALAADWDGTVAAFETSLSGLEQAIAAAEAFSYDDLVGALDVAVALEDDAPRWLRRLVAAADDGIRTTLDFIIQRDDLTPADRWIATNALSHHVATLDLVMGQDLTRNTRKLALTAAADLRRRLMLDLGQDLDPETRSLVLTRSATLSRRVNVTLSKGGADTLDRLTHLSDLIGDGKGSGRLTFGGGVVLEADDVFADLARSTARLTAPMDRLREMLGDLRDAVRADRQAREDQLRITSLQARGAKAMARTGGGQDVVDQFNALRTQYGVGLTGQNSSVTVGARGYITPSFDGYKGGDVSGFWAALKETFGTSIIGDVFQARNAQTSAAYERAQKLRGQIRALGGIPAFARGGAHQGGARIVGEGGWEVEHTGPSRIHSHAESVAMLDNRPVVQGLQDLTRHVVAQGQVIRMLVDRIAAQVDEWNDLGLPEERS</sequence>
<keyword evidence="1" id="KW-0472">Membrane</keyword>
<comment type="caution">
    <text evidence="2">The sequence shown here is derived from an EMBL/GenBank/DDBJ whole genome shotgun (WGS) entry which is preliminary data.</text>
</comment>
<gene>
    <name evidence="2" type="ORF">TRIHO_33340</name>
</gene>
<keyword evidence="1" id="KW-0812">Transmembrane</keyword>
<dbReference type="RefSeq" id="WP_068246199.1">
    <property type="nucleotide sequence ID" value="NZ_LPUY01000087.1"/>
</dbReference>
<dbReference type="PATRIC" id="fig|1768241.3.peg.3482"/>
<reference evidence="2 3" key="1">
    <citation type="submission" date="2015-12" db="EMBL/GenBank/DDBJ databases">
        <title>Genome sequence of the marine Rhodobacteraceae strain O3.65, Candidatus Tritonibacter horizontis.</title>
        <authorList>
            <person name="Poehlein A."/>
            <person name="Giebel H.A."/>
            <person name="Voget S."/>
            <person name="Brinkhoff T."/>
        </authorList>
    </citation>
    <scope>NUCLEOTIDE SEQUENCE [LARGE SCALE GENOMIC DNA]</scope>
    <source>
        <strain evidence="2 3">O3.65</strain>
    </source>
</reference>
<evidence type="ECO:0000313" key="2">
    <source>
        <dbReference type="EMBL" id="KUP91803.1"/>
    </source>
</evidence>
<feature type="transmembrane region" description="Helical" evidence="1">
    <location>
        <begin position="267"/>
        <end position="289"/>
    </location>
</feature>
<dbReference type="EMBL" id="LPUY01000087">
    <property type="protein sequence ID" value="KUP91803.1"/>
    <property type="molecule type" value="Genomic_DNA"/>
</dbReference>
<accession>A0A132BTW3</accession>
<keyword evidence="1" id="KW-1133">Transmembrane helix</keyword>
<evidence type="ECO:0000313" key="3">
    <source>
        <dbReference type="Proteomes" id="UP000068382"/>
    </source>
</evidence>
<dbReference type="OrthoDB" id="7311517at2"/>
<keyword evidence="3" id="KW-1185">Reference proteome</keyword>
<dbReference type="Proteomes" id="UP000068382">
    <property type="component" value="Unassembled WGS sequence"/>
</dbReference>
<name>A0A132BTW3_9RHOB</name>
<organism evidence="2 3">
    <name type="scientific">Tritonibacter horizontis</name>
    <dbReference type="NCBI Taxonomy" id="1768241"/>
    <lineage>
        <taxon>Bacteria</taxon>
        <taxon>Pseudomonadati</taxon>
        <taxon>Pseudomonadota</taxon>
        <taxon>Alphaproteobacteria</taxon>
        <taxon>Rhodobacterales</taxon>
        <taxon>Paracoccaceae</taxon>
        <taxon>Tritonibacter</taxon>
    </lineage>
</organism>
<protein>
    <submittedName>
        <fullName evidence="2">Uncharacterized protein</fullName>
    </submittedName>
</protein>
<proteinExistence type="predicted"/>